<dbReference type="SFLD" id="SFLDG01067">
    <property type="entry name" value="SPASM/twitch_domain_containing"/>
    <property type="match status" value="1"/>
</dbReference>
<dbReference type="RefSeq" id="WP_154570312.1">
    <property type="nucleotide sequence ID" value="NZ_VWSJ01000006.1"/>
</dbReference>
<dbReference type="Pfam" id="PF04055">
    <property type="entry name" value="Radical_SAM"/>
    <property type="match status" value="1"/>
</dbReference>
<proteinExistence type="predicted"/>
<keyword evidence="5" id="KW-0411">Iron-sulfur</keyword>
<evidence type="ECO:0000313" key="7">
    <source>
        <dbReference type="EMBL" id="MSN96045.1"/>
    </source>
</evidence>
<organism evidence="7 8">
    <name type="scientific">Campylobacter portucalensis</name>
    <dbReference type="NCBI Taxonomy" id="2608384"/>
    <lineage>
        <taxon>Bacteria</taxon>
        <taxon>Pseudomonadati</taxon>
        <taxon>Campylobacterota</taxon>
        <taxon>Epsilonproteobacteria</taxon>
        <taxon>Campylobacterales</taxon>
        <taxon>Campylobacteraceae</taxon>
        <taxon>Campylobacter</taxon>
    </lineage>
</organism>
<evidence type="ECO:0000256" key="1">
    <source>
        <dbReference type="ARBA" id="ARBA00001966"/>
    </source>
</evidence>
<evidence type="ECO:0000256" key="5">
    <source>
        <dbReference type="ARBA" id="ARBA00023014"/>
    </source>
</evidence>
<evidence type="ECO:0000256" key="4">
    <source>
        <dbReference type="ARBA" id="ARBA00023004"/>
    </source>
</evidence>
<dbReference type="EMBL" id="VWSJ01000006">
    <property type="protein sequence ID" value="MSN96045.1"/>
    <property type="molecule type" value="Genomic_DNA"/>
</dbReference>
<keyword evidence="2" id="KW-0949">S-adenosyl-L-methionine</keyword>
<dbReference type="GO" id="GO:0046872">
    <property type="term" value="F:metal ion binding"/>
    <property type="evidence" value="ECO:0007669"/>
    <property type="project" value="UniProtKB-KW"/>
</dbReference>
<sequence>MNIKFNTPKIMQLNITKKCNMACYHCHVEAGPKRNEDISKEIVDKAYEVFKKFKFKALDITGGAPEMSQNLEYILNKFSPITDEISVRSNLTILLDENYSKFIDIYKKFDIKVIASVPFYEANFNDAMRGKGSFEKEIKALKLLNKAGIYNINLIYNPNGAYLPPKESDLELVYKEELAKYGVKFDKLLCMCNVPIGRFEKMLKRFDEYDDYIELLRENLNEENLENVMCRNLINIAYDGVVYDCDFNAALNLNIGTLDEILNLNNLNRDIKTNTHCLACVSGEGSGCFGAINKG</sequence>
<dbReference type="InterPro" id="IPR007197">
    <property type="entry name" value="rSAM"/>
</dbReference>
<evidence type="ECO:0000313" key="8">
    <source>
        <dbReference type="Proteomes" id="UP000476338"/>
    </source>
</evidence>
<keyword evidence="4" id="KW-0408">Iron</keyword>
<name>A0A6L5WJ53_9BACT</name>
<dbReference type="PANTHER" id="PTHR43728">
    <property type="entry name" value="SLR0304 PROTEIN"/>
    <property type="match status" value="1"/>
</dbReference>
<dbReference type="PROSITE" id="PS51918">
    <property type="entry name" value="RADICAL_SAM"/>
    <property type="match status" value="1"/>
</dbReference>
<keyword evidence="8" id="KW-1185">Reference proteome</keyword>
<keyword evidence="3" id="KW-0479">Metal-binding</keyword>
<dbReference type="PANTHER" id="PTHR43728:SF1">
    <property type="entry name" value="FE-S OXIDOREDUCTASE"/>
    <property type="match status" value="1"/>
</dbReference>
<evidence type="ECO:0000256" key="2">
    <source>
        <dbReference type="ARBA" id="ARBA00022691"/>
    </source>
</evidence>
<dbReference type="NCBIfam" id="TIGR04167">
    <property type="entry name" value="rSAM_SeCys"/>
    <property type="match status" value="1"/>
</dbReference>
<comment type="cofactor">
    <cofactor evidence="1">
        <name>[4Fe-4S] cluster</name>
        <dbReference type="ChEBI" id="CHEBI:49883"/>
    </cofactor>
</comment>
<evidence type="ECO:0000256" key="3">
    <source>
        <dbReference type="ARBA" id="ARBA00022723"/>
    </source>
</evidence>
<reference evidence="7 8" key="1">
    <citation type="submission" date="2019-09" db="EMBL/GenBank/DDBJ databases">
        <authorList>
            <person name="Silva M."/>
            <person name="Pereira G."/>
            <person name="Lopes-Da-Costa L."/>
            <person name="Silva E."/>
        </authorList>
    </citation>
    <scope>NUCLEOTIDE SEQUENCE [LARGE SCALE GENOMIC DNA]</scope>
    <source>
        <strain evidence="7 8">FMV-PI01</strain>
    </source>
</reference>
<dbReference type="Pfam" id="PF12345">
    <property type="entry name" value="DUF3641"/>
    <property type="match status" value="1"/>
</dbReference>
<dbReference type="AlphaFoldDB" id="A0A6L5WJ53"/>
<dbReference type="InterPro" id="IPR024521">
    <property type="entry name" value="ArsS-like_C"/>
</dbReference>
<dbReference type="CDD" id="cd01335">
    <property type="entry name" value="Radical_SAM"/>
    <property type="match status" value="1"/>
</dbReference>
<dbReference type="InterPro" id="IPR026351">
    <property type="entry name" value="rSAM_ArsS-like"/>
</dbReference>
<dbReference type="Proteomes" id="UP000476338">
    <property type="component" value="Unassembled WGS sequence"/>
</dbReference>
<feature type="domain" description="Radical SAM core" evidence="6">
    <location>
        <begin position="5"/>
        <end position="223"/>
    </location>
</feature>
<comment type="caution">
    <text evidence="7">The sequence shown here is derived from an EMBL/GenBank/DDBJ whole genome shotgun (WGS) entry which is preliminary data.</text>
</comment>
<accession>A0A6L5WJ53</accession>
<dbReference type="GO" id="GO:0051536">
    <property type="term" value="F:iron-sulfur cluster binding"/>
    <property type="evidence" value="ECO:0007669"/>
    <property type="project" value="UniProtKB-KW"/>
</dbReference>
<dbReference type="SFLD" id="SFLDS00029">
    <property type="entry name" value="Radical_SAM"/>
    <property type="match status" value="1"/>
</dbReference>
<dbReference type="GO" id="GO:0003824">
    <property type="term" value="F:catalytic activity"/>
    <property type="evidence" value="ECO:0007669"/>
    <property type="project" value="InterPro"/>
</dbReference>
<dbReference type="InterPro" id="IPR013785">
    <property type="entry name" value="Aldolase_TIM"/>
</dbReference>
<evidence type="ECO:0000259" key="6">
    <source>
        <dbReference type="PROSITE" id="PS51918"/>
    </source>
</evidence>
<dbReference type="InterPro" id="IPR058240">
    <property type="entry name" value="rSAM_sf"/>
</dbReference>
<dbReference type="Gene3D" id="3.20.20.70">
    <property type="entry name" value="Aldolase class I"/>
    <property type="match status" value="1"/>
</dbReference>
<gene>
    <name evidence="7" type="ORF">F1B92_02360</name>
</gene>
<dbReference type="SUPFAM" id="SSF102114">
    <property type="entry name" value="Radical SAM enzymes"/>
    <property type="match status" value="1"/>
</dbReference>
<protein>
    <submittedName>
        <fullName evidence="7">Radical SAM/Cys-rich domain protein</fullName>
    </submittedName>
</protein>
<reference evidence="7 8" key="2">
    <citation type="submission" date="2020-03" db="EMBL/GenBank/DDBJ databases">
        <title>Campylobacter portucalensis sp. nov., a new species of Campylobacter isolated from the reproductive tract of bulls.</title>
        <authorList>
            <person name="Silva M.F."/>
            <person name="Pereira G."/>
            <person name="Carneiro C."/>
            <person name="Hemphill A."/>
            <person name="Mateus L."/>
            <person name="Lopes-Da-Costa L."/>
            <person name="Silva E."/>
        </authorList>
    </citation>
    <scope>NUCLEOTIDE SEQUENCE [LARGE SCALE GENOMIC DNA]</scope>
    <source>
        <strain evidence="7 8">FMV-PI01</strain>
    </source>
</reference>